<sequence length="206" mass="23033">MRKLVASINLTLDGFMAGPRCELDWHFRHWTEDMAGITGRELSKADTILLGRITYEGMAAYWSSAFADLSFPRGDLAIAEMMNNHTKVVFSRSLVKTGWRNARLAGKNIRREISMLKRSGAAGNKNIILFGSGTLASTLMQLGLIDEYLLWIHPVILGQGKLLFKDSISQQLRLTASETFSSGVVLLRYEIQHQPELVFDNMPLSG</sequence>
<comment type="caution">
    <text evidence="2">The sequence shown here is derived from an EMBL/GenBank/DDBJ whole genome shotgun (WGS) entry which is preliminary data.</text>
</comment>
<name>A0A4R3KXJ1_9SPHI</name>
<dbReference type="InterPro" id="IPR002734">
    <property type="entry name" value="RibDG_C"/>
</dbReference>
<dbReference type="GO" id="GO:0008703">
    <property type="term" value="F:5-amino-6-(5-phosphoribosylamino)uracil reductase activity"/>
    <property type="evidence" value="ECO:0007669"/>
    <property type="project" value="InterPro"/>
</dbReference>
<proteinExistence type="predicted"/>
<dbReference type="GO" id="GO:0009231">
    <property type="term" value="P:riboflavin biosynthetic process"/>
    <property type="evidence" value="ECO:0007669"/>
    <property type="project" value="InterPro"/>
</dbReference>
<feature type="domain" description="Bacterial bifunctional deaminase-reductase C-terminal" evidence="1">
    <location>
        <begin position="3"/>
        <end position="186"/>
    </location>
</feature>
<accession>A0A4R3KXJ1</accession>
<organism evidence="2 3">
    <name type="scientific">Anseongella ginsenosidimutans</name>
    <dbReference type="NCBI Taxonomy" id="496056"/>
    <lineage>
        <taxon>Bacteria</taxon>
        <taxon>Pseudomonadati</taxon>
        <taxon>Bacteroidota</taxon>
        <taxon>Sphingobacteriia</taxon>
        <taxon>Sphingobacteriales</taxon>
        <taxon>Sphingobacteriaceae</taxon>
        <taxon>Anseongella</taxon>
    </lineage>
</organism>
<dbReference type="Proteomes" id="UP000295807">
    <property type="component" value="Unassembled WGS sequence"/>
</dbReference>
<evidence type="ECO:0000313" key="2">
    <source>
        <dbReference type="EMBL" id="TCS90121.1"/>
    </source>
</evidence>
<reference evidence="2 3" key="1">
    <citation type="submission" date="2019-03" db="EMBL/GenBank/DDBJ databases">
        <title>Genomic Encyclopedia of Type Strains, Phase IV (KMG-IV): sequencing the most valuable type-strain genomes for metagenomic binning, comparative biology and taxonomic classification.</title>
        <authorList>
            <person name="Goeker M."/>
        </authorList>
    </citation>
    <scope>NUCLEOTIDE SEQUENCE [LARGE SCALE GENOMIC DNA]</scope>
    <source>
        <strain evidence="2 3">DSM 21100</strain>
    </source>
</reference>
<dbReference type="InterPro" id="IPR050765">
    <property type="entry name" value="Riboflavin_Biosynth_HTPR"/>
</dbReference>
<dbReference type="AlphaFoldDB" id="A0A4R3KXJ1"/>
<dbReference type="EMBL" id="SMAD01000001">
    <property type="protein sequence ID" value="TCS90121.1"/>
    <property type="molecule type" value="Genomic_DNA"/>
</dbReference>
<dbReference type="PANTHER" id="PTHR38011">
    <property type="entry name" value="DIHYDROFOLATE REDUCTASE FAMILY PROTEIN (AFU_ORTHOLOGUE AFUA_8G06820)"/>
    <property type="match status" value="1"/>
</dbReference>
<dbReference type="PANTHER" id="PTHR38011:SF11">
    <property type="entry name" value="2,5-DIAMINO-6-RIBOSYLAMINO-4(3H)-PYRIMIDINONE 5'-PHOSPHATE REDUCTASE"/>
    <property type="match status" value="1"/>
</dbReference>
<dbReference type="SUPFAM" id="SSF53597">
    <property type="entry name" value="Dihydrofolate reductase-like"/>
    <property type="match status" value="1"/>
</dbReference>
<protein>
    <submittedName>
        <fullName evidence="2">Dihydrofolate reductase</fullName>
    </submittedName>
</protein>
<gene>
    <name evidence="2" type="ORF">EDD80_101320</name>
</gene>
<evidence type="ECO:0000259" key="1">
    <source>
        <dbReference type="Pfam" id="PF01872"/>
    </source>
</evidence>
<evidence type="ECO:0000313" key="3">
    <source>
        <dbReference type="Proteomes" id="UP000295807"/>
    </source>
</evidence>
<dbReference type="RefSeq" id="WP_132127578.1">
    <property type="nucleotide sequence ID" value="NZ_CP042432.1"/>
</dbReference>
<keyword evidence="3" id="KW-1185">Reference proteome</keyword>
<dbReference type="OrthoDB" id="195113at2"/>
<dbReference type="InterPro" id="IPR024072">
    <property type="entry name" value="DHFR-like_dom_sf"/>
</dbReference>
<dbReference type="Gene3D" id="3.40.430.10">
    <property type="entry name" value="Dihydrofolate Reductase, subunit A"/>
    <property type="match status" value="1"/>
</dbReference>
<dbReference type="Pfam" id="PF01872">
    <property type="entry name" value="RibD_C"/>
    <property type="match status" value="1"/>
</dbReference>